<feature type="signal peptide" evidence="2">
    <location>
        <begin position="1"/>
        <end position="25"/>
    </location>
</feature>
<dbReference type="EMBL" id="JAXOJX010000005">
    <property type="protein sequence ID" value="MDZ5455970.1"/>
    <property type="molecule type" value="Genomic_DNA"/>
</dbReference>
<dbReference type="InterPro" id="IPR012334">
    <property type="entry name" value="Pectin_lyas_fold"/>
</dbReference>
<feature type="chain" id="PRO_5046396470" description="Right handed beta helix domain-containing protein" evidence="2">
    <location>
        <begin position="26"/>
        <end position="430"/>
    </location>
</feature>
<feature type="compositionally biased region" description="Gly residues" evidence="1">
    <location>
        <begin position="408"/>
        <end position="417"/>
    </location>
</feature>
<dbReference type="Gene3D" id="2.160.20.10">
    <property type="entry name" value="Single-stranded right-handed beta-helix, Pectin lyase-like"/>
    <property type="match status" value="1"/>
</dbReference>
<dbReference type="RefSeq" id="WP_322464655.1">
    <property type="nucleotide sequence ID" value="NZ_JAXOJX010000005.1"/>
</dbReference>
<organism evidence="3 4">
    <name type="scientific">Azohydromonas lata</name>
    <dbReference type="NCBI Taxonomy" id="45677"/>
    <lineage>
        <taxon>Bacteria</taxon>
        <taxon>Pseudomonadati</taxon>
        <taxon>Pseudomonadota</taxon>
        <taxon>Betaproteobacteria</taxon>
        <taxon>Burkholderiales</taxon>
        <taxon>Sphaerotilaceae</taxon>
        <taxon>Azohydromonas</taxon>
    </lineage>
</organism>
<keyword evidence="4" id="KW-1185">Reference proteome</keyword>
<evidence type="ECO:0000256" key="1">
    <source>
        <dbReference type="SAM" id="MobiDB-lite"/>
    </source>
</evidence>
<evidence type="ECO:0000313" key="3">
    <source>
        <dbReference type="EMBL" id="MDZ5455970.1"/>
    </source>
</evidence>
<evidence type="ECO:0000256" key="2">
    <source>
        <dbReference type="SAM" id="SignalP"/>
    </source>
</evidence>
<gene>
    <name evidence="3" type="ORF">SM757_05240</name>
</gene>
<proteinExistence type="predicted"/>
<reference evidence="3 4" key="1">
    <citation type="submission" date="2023-11" db="EMBL/GenBank/DDBJ databases">
        <title>Draft genome of Azohydromonas lata strain H1 (DSM1123), a polyhydroxyalkanoate producer.</title>
        <authorList>
            <person name="Traversa D."/>
            <person name="D'Addabbo P."/>
            <person name="Pazzani C."/>
            <person name="Manzari C."/>
            <person name="Chiara M."/>
            <person name="Scrascia M."/>
        </authorList>
    </citation>
    <scope>NUCLEOTIDE SEQUENCE [LARGE SCALE GENOMIC DNA]</scope>
    <source>
        <strain evidence="3 4">H1</strain>
    </source>
</reference>
<accession>A0ABU5IBB2</accession>
<name>A0ABU5IBB2_9BURK</name>
<feature type="region of interest" description="Disordered" evidence="1">
    <location>
        <begin position="405"/>
        <end position="430"/>
    </location>
</feature>
<dbReference type="InterPro" id="IPR011050">
    <property type="entry name" value="Pectin_lyase_fold/virulence"/>
</dbReference>
<dbReference type="Proteomes" id="UP001293718">
    <property type="component" value="Unassembled WGS sequence"/>
</dbReference>
<evidence type="ECO:0008006" key="5">
    <source>
        <dbReference type="Google" id="ProtNLM"/>
    </source>
</evidence>
<evidence type="ECO:0000313" key="4">
    <source>
        <dbReference type="Proteomes" id="UP001293718"/>
    </source>
</evidence>
<sequence>MNTRQLTRIGAVLAANLLIATAASAANFYVNKSATCGSTCDGTTWAKAWTSLGGIKYSALNPGDTVYIAGGTYGPFSVGKSGTASAPLTFKRATQGDHGSDTGWSSAMDARIIIDGGGSNFAIGIGEAPAYAAQSNIVIDGATRYGIWARNAMYGVRAAYGANKLTLRYLEIGDPGTYKNGEDGIQGKGDDLLVEYSYIHDNDSPVTHGDGIQWFGGNRVTLQYNIWKNNGQQIYLGEGNWDTVVNDVNVRYNVIYNRGGGHYNGIVLYGNNTQSGRYLNFYNNTFDLESKSNDGFNSVFYPIRGNATINFKNNAVSYANASNVQYTADSSNAYDNSGTYVTWNIPSSESGRVTAADLGFVDQANANYRLAAGSPLIGKGVNVGLTRDFDGKAVGSTPSIGAFEYGTSGTGGTGGGTVTTLQPPTNLTVK</sequence>
<protein>
    <recommendedName>
        <fullName evidence="5">Right handed beta helix domain-containing protein</fullName>
    </recommendedName>
</protein>
<feature type="compositionally biased region" description="Polar residues" evidence="1">
    <location>
        <begin position="421"/>
        <end position="430"/>
    </location>
</feature>
<dbReference type="SUPFAM" id="SSF51126">
    <property type="entry name" value="Pectin lyase-like"/>
    <property type="match status" value="1"/>
</dbReference>
<comment type="caution">
    <text evidence="3">The sequence shown here is derived from an EMBL/GenBank/DDBJ whole genome shotgun (WGS) entry which is preliminary data.</text>
</comment>
<keyword evidence="2" id="KW-0732">Signal</keyword>